<proteinExistence type="predicted"/>
<dbReference type="InterPro" id="IPR007842">
    <property type="entry name" value="HEPN_dom"/>
</dbReference>
<reference evidence="2 3" key="1">
    <citation type="submission" date="2016-01" db="EMBL/GenBank/DDBJ databases">
        <authorList>
            <person name="Brown R."/>
        </authorList>
    </citation>
    <scope>NUCLEOTIDE SEQUENCE [LARGE SCALE GENOMIC DNA]</scope>
    <source>
        <strain evidence="2">Sporomusa sphaeroides DSM 2875</strain>
    </source>
</reference>
<keyword evidence="3" id="KW-1185">Reference proteome</keyword>
<protein>
    <recommendedName>
        <fullName evidence="1">HEPN domain-containing protein</fullName>
    </recommendedName>
</protein>
<evidence type="ECO:0000313" key="3">
    <source>
        <dbReference type="Proteomes" id="UP000245702"/>
    </source>
</evidence>
<sequence>MSTFDWSNYLTFAQEICGKNNGQNPCQEAKMRCAISRAYYSAFCNARNFLKDNGVDLPDDAKVHEVVKSQFNKSANETYQQIGENLNRLRIARNKADYNNKYYINNRAATNLVGEAIKSISYCETVISKLHKLSQDKQTSQAK</sequence>
<dbReference type="Pfam" id="PF05168">
    <property type="entry name" value="HEPN"/>
    <property type="match status" value="1"/>
</dbReference>
<evidence type="ECO:0000313" key="2">
    <source>
        <dbReference type="EMBL" id="CVK17528.1"/>
    </source>
</evidence>
<dbReference type="Gene3D" id="1.20.120.330">
    <property type="entry name" value="Nucleotidyltransferases domain 2"/>
    <property type="match status" value="1"/>
</dbReference>
<name>A0ABP2C5Y0_9FIRM</name>
<evidence type="ECO:0000259" key="1">
    <source>
        <dbReference type="Pfam" id="PF05168"/>
    </source>
</evidence>
<comment type="caution">
    <text evidence="2">The sequence shown here is derived from an EMBL/GenBank/DDBJ whole genome shotgun (WGS) entry which is preliminary data.</text>
</comment>
<dbReference type="EMBL" id="FCOW01000001">
    <property type="protein sequence ID" value="CVK17528.1"/>
    <property type="molecule type" value="Genomic_DNA"/>
</dbReference>
<accession>A0ABP2C5Y0</accession>
<organism evidence="2 3">
    <name type="scientific">Sporomusa sphaeroides DSM 2875</name>
    <dbReference type="NCBI Taxonomy" id="1337886"/>
    <lineage>
        <taxon>Bacteria</taxon>
        <taxon>Bacillati</taxon>
        <taxon>Bacillota</taxon>
        <taxon>Negativicutes</taxon>
        <taxon>Selenomonadales</taxon>
        <taxon>Sporomusaceae</taxon>
        <taxon>Sporomusa</taxon>
    </lineage>
</organism>
<gene>
    <name evidence="2" type="ORF">SSPH_00162</name>
</gene>
<feature type="domain" description="HEPN" evidence="1">
    <location>
        <begin position="28"/>
        <end position="126"/>
    </location>
</feature>
<dbReference type="Proteomes" id="UP000245702">
    <property type="component" value="Unassembled WGS sequence"/>
</dbReference>
<dbReference type="RefSeq" id="WP_075755311.1">
    <property type="nucleotide sequence ID" value="NZ_CP146991.1"/>
</dbReference>